<proteinExistence type="predicted"/>
<evidence type="ECO:0000313" key="1">
    <source>
        <dbReference type="EMBL" id="MPC70889.1"/>
    </source>
</evidence>
<reference evidence="1 2" key="1">
    <citation type="submission" date="2019-05" db="EMBL/GenBank/DDBJ databases">
        <title>Another draft genome of Portunus trituberculatus and its Hox gene families provides insights of decapod evolution.</title>
        <authorList>
            <person name="Jeong J.-H."/>
            <person name="Song I."/>
            <person name="Kim S."/>
            <person name="Choi T."/>
            <person name="Kim D."/>
            <person name="Ryu S."/>
            <person name="Kim W."/>
        </authorList>
    </citation>
    <scope>NUCLEOTIDE SEQUENCE [LARGE SCALE GENOMIC DNA]</scope>
    <source>
        <tissue evidence="1">Muscle</tissue>
    </source>
</reference>
<comment type="caution">
    <text evidence="1">The sequence shown here is derived from an EMBL/GenBank/DDBJ whole genome shotgun (WGS) entry which is preliminary data.</text>
</comment>
<protein>
    <submittedName>
        <fullName evidence="1">Uncharacterized protein</fullName>
    </submittedName>
</protein>
<accession>A0A5B7HM89</accession>
<gene>
    <name evidence="1" type="ORF">E2C01_065151</name>
</gene>
<dbReference type="AlphaFoldDB" id="A0A5B7HM89"/>
<name>A0A5B7HM89_PORTR</name>
<evidence type="ECO:0000313" key="2">
    <source>
        <dbReference type="Proteomes" id="UP000324222"/>
    </source>
</evidence>
<sequence>MGATILQHMSHKVPLTTQLCLATLFGRIESQTFSDLLHRHIFIPSCFLAVELLIHAPATLHTIGHPPATLCTPKFQLDAQSGAAASPPHVSVFPRLPRLLVHAESNVSATGGFLAIEVIR</sequence>
<organism evidence="1 2">
    <name type="scientific">Portunus trituberculatus</name>
    <name type="common">Swimming crab</name>
    <name type="synonym">Neptunus trituberculatus</name>
    <dbReference type="NCBI Taxonomy" id="210409"/>
    <lineage>
        <taxon>Eukaryota</taxon>
        <taxon>Metazoa</taxon>
        <taxon>Ecdysozoa</taxon>
        <taxon>Arthropoda</taxon>
        <taxon>Crustacea</taxon>
        <taxon>Multicrustacea</taxon>
        <taxon>Malacostraca</taxon>
        <taxon>Eumalacostraca</taxon>
        <taxon>Eucarida</taxon>
        <taxon>Decapoda</taxon>
        <taxon>Pleocyemata</taxon>
        <taxon>Brachyura</taxon>
        <taxon>Eubrachyura</taxon>
        <taxon>Portunoidea</taxon>
        <taxon>Portunidae</taxon>
        <taxon>Portuninae</taxon>
        <taxon>Portunus</taxon>
    </lineage>
</organism>
<dbReference type="EMBL" id="VSRR010031905">
    <property type="protein sequence ID" value="MPC70889.1"/>
    <property type="molecule type" value="Genomic_DNA"/>
</dbReference>
<keyword evidence="2" id="KW-1185">Reference proteome</keyword>
<dbReference type="Proteomes" id="UP000324222">
    <property type="component" value="Unassembled WGS sequence"/>
</dbReference>